<reference evidence="1 2" key="1">
    <citation type="journal article" date="2021" name="J. Hered.">
        <title>A chromosome-level genome assembly of the parasitoid wasp, Cotesia glomerata (Hymenoptera: Braconidae).</title>
        <authorList>
            <person name="Pinto B.J."/>
            <person name="Weis J.J."/>
            <person name="Gamble T."/>
            <person name="Ode P.J."/>
            <person name="Paul R."/>
            <person name="Zaspel J.M."/>
        </authorList>
    </citation>
    <scope>NUCLEOTIDE SEQUENCE [LARGE SCALE GENOMIC DNA]</scope>
    <source>
        <strain evidence="1">CgM1</strain>
    </source>
</reference>
<proteinExistence type="predicted"/>
<accession>A0AAV7IP40</accession>
<dbReference type="AlphaFoldDB" id="A0AAV7IP40"/>
<protein>
    <submittedName>
        <fullName evidence="1">Uncharacterized protein</fullName>
    </submittedName>
</protein>
<dbReference type="EMBL" id="JAHXZJ010001119">
    <property type="protein sequence ID" value="KAH0554376.1"/>
    <property type="molecule type" value="Genomic_DNA"/>
</dbReference>
<evidence type="ECO:0000313" key="1">
    <source>
        <dbReference type="EMBL" id="KAH0554376.1"/>
    </source>
</evidence>
<gene>
    <name evidence="1" type="ORF">KQX54_010140</name>
</gene>
<evidence type="ECO:0000313" key="2">
    <source>
        <dbReference type="Proteomes" id="UP000826195"/>
    </source>
</evidence>
<name>A0AAV7IP40_COTGL</name>
<sequence>MTETKDEEFNYWRHRVVKVEDDHEKVTSPGSSNNVNAVSLDGDINYNDCSNDREININALYSNYYINITKRTHLFWIQILKWAKEVQEAPPENHTEL</sequence>
<keyword evidence="2" id="KW-1185">Reference proteome</keyword>
<dbReference type="Proteomes" id="UP000826195">
    <property type="component" value="Unassembled WGS sequence"/>
</dbReference>
<organism evidence="1 2">
    <name type="scientific">Cotesia glomerata</name>
    <name type="common">Lepidopteran parasitic wasp</name>
    <name type="synonym">Apanteles glomeratus</name>
    <dbReference type="NCBI Taxonomy" id="32391"/>
    <lineage>
        <taxon>Eukaryota</taxon>
        <taxon>Metazoa</taxon>
        <taxon>Ecdysozoa</taxon>
        <taxon>Arthropoda</taxon>
        <taxon>Hexapoda</taxon>
        <taxon>Insecta</taxon>
        <taxon>Pterygota</taxon>
        <taxon>Neoptera</taxon>
        <taxon>Endopterygota</taxon>
        <taxon>Hymenoptera</taxon>
        <taxon>Apocrita</taxon>
        <taxon>Ichneumonoidea</taxon>
        <taxon>Braconidae</taxon>
        <taxon>Microgastrinae</taxon>
        <taxon>Cotesia</taxon>
    </lineage>
</organism>
<comment type="caution">
    <text evidence="1">The sequence shown here is derived from an EMBL/GenBank/DDBJ whole genome shotgun (WGS) entry which is preliminary data.</text>
</comment>